<dbReference type="PIRSF" id="PIRSF000124">
    <property type="entry name" value="UDPglc_GDPman_dh"/>
    <property type="match status" value="1"/>
</dbReference>
<evidence type="ECO:0000313" key="7">
    <source>
        <dbReference type="Proteomes" id="UP000092498"/>
    </source>
</evidence>
<dbReference type="InterPro" id="IPR028359">
    <property type="entry name" value="UDP_ManNAc/GlcNAc_DH"/>
</dbReference>
<keyword evidence="3" id="KW-0520">NAD</keyword>
<dbReference type="NCBIfam" id="TIGR03026">
    <property type="entry name" value="NDP-sugDHase"/>
    <property type="match status" value="1"/>
</dbReference>
<dbReference type="STRING" id="1759059.ATE48_13225"/>
<evidence type="ECO:0000259" key="5">
    <source>
        <dbReference type="SMART" id="SM00984"/>
    </source>
</evidence>
<dbReference type="InterPro" id="IPR014027">
    <property type="entry name" value="UDP-Glc/GDP-Man_DH_C"/>
</dbReference>
<organism evidence="6 7">
    <name type="scientific">Candidatus Viadribacter manganicus</name>
    <dbReference type="NCBI Taxonomy" id="1759059"/>
    <lineage>
        <taxon>Bacteria</taxon>
        <taxon>Pseudomonadati</taxon>
        <taxon>Pseudomonadota</taxon>
        <taxon>Alphaproteobacteria</taxon>
        <taxon>Hyphomonadales</taxon>
        <taxon>Hyphomonadaceae</taxon>
        <taxon>Candidatus Viadribacter</taxon>
    </lineage>
</organism>
<evidence type="ECO:0000256" key="1">
    <source>
        <dbReference type="ARBA" id="ARBA00006601"/>
    </source>
</evidence>
<dbReference type="InterPro" id="IPR017476">
    <property type="entry name" value="UDP-Glc/GDP-Man"/>
</dbReference>
<dbReference type="Gene3D" id="3.40.50.720">
    <property type="entry name" value="NAD(P)-binding Rossmann-like Domain"/>
    <property type="match status" value="2"/>
</dbReference>
<dbReference type="PANTHER" id="PTHR43491">
    <property type="entry name" value="UDP-N-ACETYL-D-MANNOSAMINE DEHYDROGENASE"/>
    <property type="match status" value="1"/>
</dbReference>
<dbReference type="SUPFAM" id="SSF48179">
    <property type="entry name" value="6-phosphogluconate dehydrogenase C-terminal domain-like"/>
    <property type="match status" value="1"/>
</dbReference>
<dbReference type="Pfam" id="PF03720">
    <property type="entry name" value="UDPG_MGDP_dh_C"/>
    <property type="match status" value="1"/>
</dbReference>
<dbReference type="GO" id="GO:0016616">
    <property type="term" value="F:oxidoreductase activity, acting on the CH-OH group of donors, NAD or NADP as acceptor"/>
    <property type="evidence" value="ECO:0007669"/>
    <property type="project" value="InterPro"/>
</dbReference>
<dbReference type="PANTHER" id="PTHR43491:SF2">
    <property type="entry name" value="UDP-N-ACETYL-D-MANNOSAMINE DEHYDROGENASE"/>
    <property type="match status" value="1"/>
</dbReference>
<feature type="domain" description="UDP-glucose/GDP-mannose dehydrogenase C-terminal" evidence="5">
    <location>
        <begin position="314"/>
        <end position="414"/>
    </location>
</feature>
<comment type="similarity">
    <text evidence="1 4">Belongs to the UDP-glucose/GDP-mannose dehydrogenase family.</text>
</comment>
<accession>A0A1B1AJS0</accession>
<dbReference type="InterPro" id="IPR036220">
    <property type="entry name" value="UDP-Glc/GDP-Man_DH_C_sf"/>
</dbReference>
<dbReference type="SUPFAM" id="SSF51735">
    <property type="entry name" value="NAD(P)-binding Rossmann-fold domains"/>
    <property type="match status" value="1"/>
</dbReference>
<dbReference type="InterPro" id="IPR001732">
    <property type="entry name" value="UDP-Glc/GDP-Man_DH_N"/>
</dbReference>
<dbReference type="KEGG" id="cbot:ATE48_13225"/>
<dbReference type="Pfam" id="PF03721">
    <property type="entry name" value="UDPG_MGDP_dh_N"/>
    <property type="match status" value="1"/>
</dbReference>
<dbReference type="InterPro" id="IPR036291">
    <property type="entry name" value="NAD(P)-bd_dom_sf"/>
</dbReference>
<dbReference type="EMBL" id="CP013244">
    <property type="protein sequence ID" value="ANP46804.1"/>
    <property type="molecule type" value="Genomic_DNA"/>
</dbReference>
<dbReference type="OrthoDB" id="9803238at2"/>
<dbReference type="SUPFAM" id="SSF52413">
    <property type="entry name" value="UDP-glucose/GDP-mannose dehydrogenase C-terminal domain"/>
    <property type="match status" value="1"/>
</dbReference>
<sequence>MNERRRIAVIGLGYVGLPAAVAFARKGFSVIGFEIDASRVAELREGKDRTREVTPEELKSLDLYVTTDVEDLKRADFFIVTVPTPIDDALVPDLSAVHGASHTVGKALKKGDIVVYESTVYPGCTEDECGPILEKASGLKSGVDFTLGFSPERINPGDHLHRFETIVKVVSGSDARTLDIVAETYGAVVTAGVHRAPSIKVAEAAKVIENTQRDINIALMNELALINGRLGLDTGDVLAAARTKWNFLGFTPGLVGGHCIGVDPYYLTHKAQQVGYHPQVVLAGRRVNDSIGPHIGRECVRLLNRSGKSNPRVAVLGVTFKEDVPDVRNSKVYDIVNELRSFGIDVVAHDPYADAHVSEEHGAALTPFDSIGEVDAVIVAVSHKEFRDGGWPMITKLLRGGAGVVMDVRGFLDRSTMPSGINLWRL</sequence>
<reference evidence="6 7" key="1">
    <citation type="submission" date="2015-11" db="EMBL/GenBank/DDBJ databases">
        <title>Whole-Genome Sequence of Candidatus Oderbacter manganicum from the National Park Lower Oder Valley, Germany.</title>
        <authorList>
            <person name="Braun B."/>
            <person name="Liere K."/>
            <person name="Szewzyk U."/>
        </authorList>
    </citation>
    <scope>NUCLEOTIDE SEQUENCE [LARGE SCALE GENOMIC DNA]</scope>
    <source>
        <strain evidence="6 7">OTSz_A_272</strain>
    </source>
</reference>
<protein>
    <submittedName>
        <fullName evidence="6">GDP-mannose dehydrogenase</fullName>
    </submittedName>
</protein>
<dbReference type="InParanoid" id="A0A1B1AJS0"/>
<dbReference type="InterPro" id="IPR008927">
    <property type="entry name" value="6-PGluconate_DH-like_C_sf"/>
</dbReference>
<name>A0A1B1AJS0_9PROT</name>
<dbReference type="RefSeq" id="WP_066772259.1">
    <property type="nucleotide sequence ID" value="NZ_CP013244.1"/>
</dbReference>
<evidence type="ECO:0000256" key="2">
    <source>
        <dbReference type="ARBA" id="ARBA00023002"/>
    </source>
</evidence>
<gene>
    <name evidence="6" type="ORF">ATE48_13225</name>
</gene>
<evidence type="ECO:0000256" key="4">
    <source>
        <dbReference type="PIRNR" id="PIRNR000124"/>
    </source>
</evidence>
<dbReference type="Pfam" id="PF00984">
    <property type="entry name" value="UDPG_MGDP_dh"/>
    <property type="match status" value="1"/>
</dbReference>
<dbReference type="PIRSF" id="PIRSF500136">
    <property type="entry name" value="UDP_ManNAc_DH"/>
    <property type="match status" value="1"/>
</dbReference>
<dbReference type="SMART" id="SM00984">
    <property type="entry name" value="UDPG_MGDP_dh_C"/>
    <property type="match status" value="1"/>
</dbReference>
<dbReference type="GO" id="GO:0051287">
    <property type="term" value="F:NAD binding"/>
    <property type="evidence" value="ECO:0007669"/>
    <property type="project" value="InterPro"/>
</dbReference>
<dbReference type="AlphaFoldDB" id="A0A1B1AJS0"/>
<dbReference type="Proteomes" id="UP000092498">
    <property type="component" value="Chromosome"/>
</dbReference>
<dbReference type="GO" id="GO:0016628">
    <property type="term" value="F:oxidoreductase activity, acting on the CH-CH group of donors, NAD or NADP as acceptor"/>
    <property type="evidence" value="ECO:0007669"/>
    <property type="project" value="InterPro"/>
</dbReference>
<evidence type="ECO:0000256" key="3">
    <source>
        <dbReference type="ARBA" id="ARBA00023027"/>
    </source>
</evidence>
<proteinExistence type="inferred from homology"/>
<keyword evidence="2" id="KW-0560">Oxidoreductase</keyword>
<dbReference type="GO" id="GO:0000271">
    <property type="term" value="P:polysaccharide biosynthetic process"/>
    <property type="evidence" value="ECO:0007669"/>
    <property type="project" value="InterPro"/>
</dbReference>
<dbReference type="InterPro" id="IPR014026">
    <property type="entry name" value="UDP-Glc/GDP-Man_DH_dimer"/>
</dbReference>
<evidence type="ECO:0000313" key="6">
    <source>
        <dbReference type="EMBL" id="ANP46804.1"/>
    </source>
</evidence>
<keyword evidence="7" id="KW-1185">Reference proteome</keyword>